<gene>
    <name evidence="3" type="ORF">L249_8220</name>
</gene>
<evidence type="ECO:0000313" key="4">
    <source>
        <dbReference type="Proteomes" id="UP000253664"/>
    </source>
</evidence>
<comment type="caution">
    <text evidence="3">The sequence shown here is derived from an EMBL/GenBank/DDBJ whole genome shotgun (WGS) entry which is preliminary data.</text>
</comment>
<feature type="region of interest" description="Disordered" evidence="1">
    <location>
        <begin position="199"/>
        <end position="220"/>
    </location>
</feature>
<accession>A0A367LHJ8</accession>
<feature type="signal peptide" evidence="2">
    <location>
        <begin position="1"/>
        <end position="17"/>
    </location>
</feature>
<feature type="region of interest" description="Disordered" evidence="1">
    <location>
        <begin position="73"/>
        <end position="94"/>
    </location>
</feature>
<proteinExistence type="predicted"/>
<keyword evidence="4" id="KW-1185">Reference proteome</keyword>
<evidence type="ECO:0000256" key="2">
    <source>
        <dbReference type="SAM" id="SignalP"/>
    </source>
</evidence>
<evidence type="ECO:0000256" key="1">
    <source>
        <dbReference type="SAM" id="MobiDB-lite"/>
    </source>
</evidence>
<protein>
    <recommendedName>
        <fullName evidence="5">Secreted protein</fullName>
    </recommendedName>
</protein>
<reference evidence="3 4" key="1">
    <citation type="journal article" date="2015" name="BMC Genomics">
        <title>Insights from the genome of Ophiocordyceps polyrhachis-furcata to pathogenicity and host specificity in insect fungi.</title>
        <authorList>
            <person name="Wichadakul D."/>
            <person name="Kobmoo N."/>
            <person name="Ingsriswang S."/>
            <person name="Tangphatsornruang S."/>
            <person name="Chantasingh D."/>
            <person name="Luangsa-ard J.J."/>
            <person name="Eurwilaichitr L."/>
        </authorList>
    </citation>
    <scope>NUCLEOTIDE SEQUENCE [LARGE SCALE GENOMIC DNA]</scope>
    <source>
        <strain evidence="3 4">BCC 54312</strain>
    </source>
</reference>
<evidence type="ECO:0008006" key="5">
    <source>
        <dbReference type="Google" id="ProtNLM"/>
    </source>
</evidence>
<dbReference type="EMBL" id="LKCN02000005">
    <property type="protein sequence ID" value="RCI13913.1"/>
    <property type="molecule type" value="Genomic_DNA"/>
</dbReference>
<feature type="chain" id="PRO_5016825815" description="Secreted protein" evidence="2">
    <location>
        <begin position="18"/>
        <end position="220"/>
    </location>
</feature>
<evidence type="ECO:0000313" key="3">
    <source>
        <dbReference type="EMBL" id="RCI13913.1"/>
    </source>
</evidence>
<dbReference type="Proteomes" id="UP000253664">
    <property type="component" value="Unassembled WGS sequence"/>
</dbReference>
<name>A0A367LHJ8_9HYPO</name>
<sequence length="220" mass="24280">MIPKLISLTLLFPLSPPFRLVPSILYDACTSACPSCKATSGRIVSMFPPFEEKEQKRKGRSVGFRAFVSRRGVGSARGSTKNEARPANGPSSLARAVHSSPRWLLLWFTGPRRQQHAITHVPLLDWPCSHGKPALRYERPATLRKPSGHVVWFMPGSASPGTLPSLPRCADDQEKDTPFPVHDTVSSAGTARHPYFALDNGLQQPIEDGPLRYTDPRHLP</sequence>
<organism evidence="3 4">
    <name type="scientific">Ophiocordyceps polyrhachis-furcata BCC 54312</name>
    <dbReference type="NCBI Taxonomy" id="1330021"/>
    <lineage>
        <taxon>Eukaryota</taxon>
        <taxon>Fungi</taxon>
        <taxon>Dikarya</taxon>
        <taxon>Ascomycota</taxon>
        <taxon>Pezizomycotina</taxon>
        <taxon>Sordariomycetes</taxon>
        <taxon>Hypocreomycetidae</taxon>
        <taxon>Hypocreales</taxon>
        <taxon>Ophiocordycipitaceae</taxon>
        <taxon>Ophiocordyceps</taxon>
    </lineage>
</organism>
<dbReference type="OrthoDB" id="5212373at2759"/>
<keyword evidence="2" id="KW-0732">Signal</keyword>
<dbReference type="AlphaFoldDB" id="A0A367LHJ8"/>